<keyword evidence="10 15" id="KW-0418">Kinase</keyword>
<dbReference type="InterPro" id="IPR030960">
    <property type="entry name" value="DHQS/DOIS_N"/>
</dbReference>
<dbReference type="InterPro" id="IPR027417">
    <property type="entry name" value="P-loop_NTPase"/>
</dbReference>
<dbReference type="InterPro" id="IPR023000">
    <property type="entry name" value="Shikimate_kinase_CS"/>
</dbReference>
<accession>A0A7C4TVE0</accession>
<feature type="binding site" evidence="15">
    <location>
        <position position="15"/>
    </location>
    <ligand>
        <name>Mg(2+)</name>
        <dbReference type="ChEBI" id="CHEBI:18420"/>
    </ligand>
</feature>
<dbReference type="PRINTS" id="PR01100">
    <property type="entry name" value="SHIKIMTKNASE"/>
</dbReference>
<feature type="binding site" evidence="15">
    <location>
        <position position="80"/>
    </location>
    <ligand>
        <name>substrate</name>
    </ligand>
</feature>
<evidence type="ECO:0000259" key="16">
    <source>
        <dbReference type="Pfam" id="PF01761"/>
    </source>
</evidence>
<feature type="binding site" evidence="15">
    <location>
        <position position="118"/>
    </location>
    <ligand>
        <name>ATP</name>
        <dbReference type="ChEBI" id="CHEBI:30616"/>
    </ligand>
</feature>
<dbReference type="PROSITE" id="PS01128">
    <property type="entry name" value="SHIKIMATE_KINASE"/>
    <property type="match status" value="1"/>
</dbReference>
<dbReference type="Pfam" id="PF24621">
    <property type="entry name" value="DHQS_C"/>
    <property type="match status" value="1"/>
</dbReference>
<evidence type="ECO:0000256" key="4">
    <source>
        <dbReference type="ARBA" id="ARBA00012154"/>
    </source>
</evidence>
<comment type="cofactor">
    <cofactor evidence="2">
        <name>Co(2+)</name>
        <dbReference type="ChEBI" id="CHEBI:48828"/>
    </cofactor>
</comment>
<dbReference type="Gene3D" id="3.40.50.300">
    <property type="entry name" value="P-loop containing nucleotide triphosphate hydrolases"/>
    <property type="match status" value="1"/>
</dbReference>
<feature type="domain" description="3-dehydroquinate synthase N-terminal" evidence="16">
    <location>
        <begin position="212"/>
        <end position="322"/>
    </location>
</feature>
<comment type="subunit">
    <text evidence="15">Monomer.</text>
</comment>
<evidence type="ECO:0000256" key="10">
    <source>
        <dbReference type="ARBA" id="ARBA00022777"/>
    </source>
</evidence>
<keyword evidence="12" id="KW-0520">NAD</keyword>
<evidence type="ECO:0000256" key="13">
    <source>
        <dbReference type="ARBA" id="ARBA00023141"/>
    </source>
</evidence>
<reference evidence="18" key="1">
    <citation type="journal article" date="2020" name="mSystems">
        <title>Genome- and Community-Level Interaction Insights into Carbon Utilization and Element Cycling Functions of Hydrothermarchaeota in Hydrothermal Sediment.</title>
        <authorList>
            <person name="Zhou Z."/>
            <person name="Liu Y."/>
            <person name="Xu W."/>
            <person name="Pan J."/>
            <person name="Luo Z.H."/>
            <person name="Li M."/>
        </authorList>
    </citation>
    <scope>NUCLEOTIDE SEQUENCE [LARGE SCALE GENOMIC DNA]</scope>
    <source>
        <strain evidence="18">SpSt-794</strain>
    </source>
</reference>
<evidence type="ECO:0000256" key="1">
    <source>
        <dbReference type="ARBA" id="ARBA00001911"/>
    </source>
</evidence>
<dbReference type="GO" id="GO:0009423">
    <property type="term" value="P:chorismate biosynthetic process"/>
    <property type="evidence" value="ECO:0007669"/>
    <property type="project" value="UniProtKB-UniRule"/>
</dbReference>
<dbReference type="GO" id="GO:0005524">
    <property type="term" value="F:ATP binding"/>
    <property type="evidence" value="ECO:0007669"/>
    <property type="project" value="UniProtKB-UniRule"/>
</dbReference>
<keyword evidence="11 15" id="KW-0067">ATP-binding</keyword>
<gene>
    <name evidence="15" type="primary">aroK</name>
    <name evidence="18" type="ORF">ENV82_01420</name>
</gene>
<evidence type="ECO:0000256" key="7">
    <source>
        <dbReference type="ARBA" id="ARBA00022679"/>
    </source>
</evidence>
<keyword evidence="7 15" id="KW-0808">Transferase</keyword>
<keyword evidence="5 15" id="KW-0963">Cytoplasm</keyword>
<evidence type="ECO:0000256" key="11">
    <source>
        <dbReference type="ARBA" id="ARBA00022840"/>
    </source>
</evidence>
<evidence type="ECO:0000256" key="14">
    <source>
        <dbReference type="ARBA" id="ARBA00048567"/>
    </source>
</evidence>
<evidence type="ECO:0000256" key="15">
    <source>
        <dbReference type="HAMAP-Rule" id="MF_00109"/>
    </source>
</evidence>
<comment type="function">
    <text evidence="15">Catalyzes the specific phosphorylation of the 3-hydroxyl group of shikimic acid using ATP as a cosubstrate.</text>
</comment>
<evidence type="ECO:0000259" key="17">
    <source>
        <dbReference type="Pfam" id="PF24621"/>
    </source>
</evidence>
<evidence type="ECO:0000313" key="18">
    <source>
        <dbReference type="EMBL" id="HGW60088.1"/>
    </source>
</evidence>
<dbReference type="GO" id="GO:0008652">
    <property type="term" value="P:amino acid biosynthetic process"/>
    <property type="evidence" value="ECO:0007669"/>
    <property type="project" value="UniProtKB-KW"/>
</dbReference>
<dbReference type="CDD" id="cd00464">
    <property type="entry name" value="SK"/>
    <property type="match status" value="1"/>
</dbReference>
<dbReference type="GO" id="GO:0003856">
    <property type="term" value="F:3-dehydroquinate synthase activity"/>
    <property type="evidence" value="ECO:0007669"/>
    <property type="project" value="TreeGrafter"/>
</dbReference>
<keyword evidence="6 15" id="KW-0028">Amino-acid biosynthesis</keyword>
<evidence type="ECO:0000256" key="5">
    <source>
        <dbReference type="ARBA" id="ARBA00022490"/>
    </source>
</evidence>
<evidence type="ECO:0000256" key="2">
    <source>
        <dbReference type="ARBA" id="ARBA00001941"/>
    </source>
</evidence>
<dbReference type="CDD" id="cd08195">
    <property type="entry name" value="DHQS"/>
    <property type="match status" value="1"/>
</dbReference>
<dbReference type="EMBL" id="DTHV01000042">
    <property type="protein sequence ID" value="HGW60088.1"/>
    <property type="molecule type" value="Genomic_DNA"/>
</dbReference>
<dbReference type="InterPro" id="IPR050071">
    <property type="entry name" value="Dehydroquinate_synthase"/>
</dbReference>
<evidence type="ECO:0000256" key="3">
    <source>
        <dbReference type="ARBA" id="ARBA00004842"/>
    </source>
</evidence>
<dbReference type="PANTHER" id="PTHR43622:SF1">
    <property type="entry name" value="3-DEHYDROQUINATE SYNTHASE"/>
    <property type="match status" value="1"/>
</dbReference>
<dbReference type="GO" id="GO:0004765">
    <property type="term" value="F:shikimate kinase activity"/>
    <property type="evidence" value="ECO:0007669"/>
    <property type="project" value="UniProtKB-UniRule"/>
</dbReference>
<feature type="binding site" evidence="15">
    <location>
        <position position="134"/>
    </location>
    <ligand>
        <name>substrate</name>
    </ligand>
</feature>
<evidence type="ECO:0000256" key="6">
    <source>
        <dbReference type="ARBA" id="ARBA00022605"/>
    </source>
</evidence>
<keyword evidence="8 15" id="KW-0479">Metal-binding</keyword>
<dbReference type="GO" id="GO:0005737">
    <property type="term" value="C:cytoplasm"/>
    <property type="evidence" value="ECO:0007669"/>
    <property type="project" value="UniProtKB-SubCell"/>
</dbReference>
<proteinExistence type="inferred from homology"/>
<evidence type="ECO:0000256" key="12">
    <source>
        <dbReference type="ARBA" id="ARBA00023027"/>
    </source>
</evidence>
<comment type="subcellular location">
    <subcellularLocation>
        <location evidence="15">Cytoplasm</location>
    </subcellularLocation>
</comment>
<dbReference type="PANTHER" id="PTHR43622">
    <property type="entry name" value="3-DEHYDROQUINATE SYNTHASE"/>
    <property type="match status" value="1"/>
</dbReference>
<dbReference type="InterPro" id="IPR000623">
    <property type="entry name" value="Shikimate_kinase/TSH1"/>
</dbReference>
<dbReference type="Pfam" id="PF01202">
    <property type="entry name" value="SKI"/>
    <property type="match status" value="1"/>
</dbReference>
<evidence type="ECO:0000256" key="9">
    <source>
        <dbReference type="ARBA" id="ARBA00022741"/>
    </source>
</evidence>
<dbReference type="Gene3D" id="1.20.1090.10">
    <property type="entry name" value="Dehydroquinate synthase-like - alpha domain"/>
    <property type="match status" value="1"/>
</dbReference>
<dbReference type="EC" id="2.7.1.71" evidence="4 15"/>
<comment type="caution">
    <text evidence="15">Lacks conserved residue(s) required for the propagation of feature annotation.</text>
</comment>
<dbReference type="AlphaFoldDB" id="A0A7C4TVE0"/>
<dbReference type="GO" id="GO:0000287">
    <property type="term" value="F:magnesium ion binding"/>
    <property type="evidence" value="ECO:0007669"/>
    <property type="project" value="UniProtKB-UniRule"/>
</dbReference>
<comment type="cofactor">
    <cofactor evidence="15">
        <name>Mg(2+)</name>
        <dbReference type="ChEBI" id="CHEBI:18420"/>
    </cofactor>
    <text evidence="15">Binds 1 Mg(2+) ion per subunit.</text>
</comment>
<feature type="domain" description="3-dehydroquinate synthase C-terminal" evidence="17">
    <location>
        <begin position="325"/>
        <end position="468"/>
    </location>
</feature>
<dbReference type="SUPFAM" id="SSF52540">
    <property type="entry name" value="P-loop containing nucleoside triphosphate hydrolases"/>
    <property type="match status" value="1"/>
</dbReference>
<dbReference type="GO" id="GO:0009073">
    <property type="term" value="P:aromatic amino acid family biosynthetic process"/>
    <property type="evidence" value="ECO:0007669"/>
    <property type="project" value="UniProtKB-KW"/>
</dbReference>
<keyword evidence="13 15" id="KW-0057">Aromatic amino acid biosynthesis</keyword>
<dbReference type="Gene3D" id="3.40.50.1970">
    <property type="match status" value="1"/>
</dbReference>
<dbReference type="Pfam" id="PF01761">
    <property type="entry name" value="DHQ_synthase"/>
    <property type="match status" value="1"/>
</dbReference>
<comment type="cofactor">
    <cofactor evidence="1">
        <name>NAD(+)</name>
        <dbReference type="ChEBI" id="CHEBI:57540"/>
    </cofactor>
</comment>
<protein>
    <recommendedName>
        <fullName evidence="4 15">Shikimate kinase</fullName>
        <shortName evidence="15">SK</shortName>
        <ecNumber evidence="4 15">2.7.1.71</ecNumber>
    </recommendedName>
</protein>
<dbReference type="InterPro" id="IPR031322">
    <property type="entry name" value="Shikimate/glucono_kinase"/>
</dbReference>
<comment type="similarity">
    <text evidence="15">Belongs to the shikimate kinase family.</text>
</comment>
<dbReference type="UniPathway" id="UPA00053">
    <property type="reaction ID" value="UER00088"/>
</dbReference>
<feature type="binding site" evidence="15">
    <location>
        <position position="57"/>
    </location>
    <ligand>
        <name>substrate</name>
    </ligand>
</feature>
<keyword evidence="9 15" id="KW-0547">Nucleotide-binding</keyword>
<organism evidence="18">
    <name type="scientific">Caldisericum exile</name>
    <dbReference type="NCBI Taxonomy" id="693075"/>
    <lineage>
        <taxon>Bacteria</taxon>
        <taxon>Pseudomonadati</taxon>
        <taxon>Caldisericota/Cryosericota group</taxon>
        <taxon>Caldisericota</taxon>
        <taxon>Caldisericia</taxon>
        <taxon>Caldisericales</taxon>
        <taxon>Caldisericaceae</taxon>
        <taxon>Caldisericum</taxon>
    </lineage>
</organism>
<comment type="pathway">
    <text evidence="3 15">Metabolic intermediate biosynthesis; chorismate biosynthesis; chorismate from D-erythrose 4-phosphate and phosphoenolpyruvate: step 5/7.</text>
</comment>
<comment type="caution">
    <text evidence="18">The sequence shown here is derived from an EMBL/GenBank/DDBJ whole genome shotgun (WGS) entry which is preliminary data.</text>
</comment>
<feature type="binding site" evidence="15">
    <location>
        <position position="33"/>
    </location>
    <ligand>
        <name>substrate</name>
    </ligand>
</feature>
<dbReference type="SUPFAM" id="SSF56796">
    <property type="entry name" value="Dehydroquinate synthase-like"/>
    <property type="match status" value="1"/>
</dbReference>
<comment type="catalytic activity">
    <reaction evidence="14 15">
        <text>shikimate + ATP = 3-phosphoshikimate + ADP + H(+)</text>
        <dbReference type="Rhea" id="RHEA:13121"/>
        <dbReference type="ChEBI" id="CHEBI:15378"/>
        <dbReference type="ChEBI" id="CHEBI:30616"/>
        <dbReference type="ChEBI" id="CHEBI:36208"/>
        <dbReference type="ChEBI" id="CHEBI:145989"/>
        <dbReference type="ChEBI" id="CHEBI:456216"/>
        <dbReference type="EC" id="2.7.1.71"/>
    </reaction>
</comment>
<keyword evidence="15" id="KW-0460">Magnesium</keyword>
<dbReference type="InterPro" id="IPR056179">
    <property type="entry name" value="DHQS_C"/>
</dbReference>
<name>A0A7C4TVE0_9BACT</name>
<evidence type="ECO:0000256" key="8">
    <source>
        <dbReference type="ARBA" id="ARBA00022723"/>
    </source>
</evidence>
<dbReference type="HAMAP" id="MF_00109">
    <property type="entry name" value="Shikimate_kinase"/>
    <property type="match status" value="1"/>
</dbReference>
<sequence length="508" mass="57733">MAKIVISGFMGSGKTTVGKILSEKLNIPFYDLDYEIEKEEGRTINEIFKESGEAYFREIEKRLLIKFLRMPNDFVLSVGGGAVINDESLEHILKHSIPILLYGNPKVFYERIKNENSRPLINPCGQFLTLYKKREGFYKRIPIKVNSEKSTYKVVKEILDILKEEVINKPQKITIQIGSSFSLKNMRFDFSIIDSRIYKIYSERFALENYYVVSYGERAKNLSTVAKIYNALSEAKIDRKSEILGLGGGVITDITGFVGSTYLRGIHFSFTPTTLLSQVDSAFGGKNGVNLSYGKNLVGTISLPKETYIDPLFIISLPKREILSGLGEVFKYAILSENGIFESLENALEIDFMTIQKFIYPSIVEKINWIEDDLYDRENKRVFLNLGHTAGHMFEKVLGFGSVSHGEAVATGIIVSSYISCKNGLLKEMDFQRILNLYKKIGFTGEKFEKILEIDDDTLINTLLMDKKRVKEGINIVVPVSYNRVTLLNDFPVRSLPQYIKETLKEVV</sequence>
<feature type="binding site" evidence="15">
    <location>
        <begin position="11"/>
        <end position="16"/>
    </location>
    <ligand>
        <name>ATP</name>
        <dbReference type="ChEBI" id="CHEBI:30616"/>
    </ligand>
</feature>